<accession>A0A238H9X6</accession>
<sequence length="38" mass="4456">MWFIRRAGARRASARESAQRRRRCEPVTVTVHAPFSNQ</sequence>
<protein>
    <submittedName>
        <fullName evidence="1">Uncharacterized protein</fullName>
    </submittedName>
</protein>
<dbReference type="Proteomes" id="UP000198460">
    <property type="component" value="Unassembled WGS sequence"/>
</dbReference>
<evidence type="ECO:0000313" key="1">
    <source>
        <dbReference type="EMBL" id="SMG02028.1"/>
    </source>
</evidence>
<organism evidence="1 2">
    <name type="scientific">Burkholderia singularis</name>
    <dbReference type="NCBI Taxonomy" id="1503053"/>
    <lineage>
        <taxon>Bacteria</taxon>
        <taxon>Pseudomonadati</taxon>
        <taxon>Pseudomonadota</taxon>
        <taxon>Betaproteobacteria</taxon>
        <taxon>Burkholderiales</taxon>
        <taxon>Burkholderiaceae</taxon>
        <taxon>Burkholderia</taxon>
        <taxon>pseudomallei group</taxon>
    </lineage>
</organism>
<gene>
    <name evidence="1" type="ORF">BSIN_4788</name>
</gene>
<dbReference type="EMBL" id="FXAN01000087">
    <property type="protein sequence ID" value="SMG02028.1"/>
    <property type="molecule type" value="Genomic_DNA"/>
</dbReference>
<proteinExistence type="predicted"/>
<name>A0A238H9X6_9BURK</name>
<reference evidence="1 2" key="1">
    <citation type="submission" date="2017-04" db="EMBL/GenBank/DDBJ databases">
        <authorList>
            <person name="Afonso C.L."/>
            <person name="Miller P.J."/>
            <person name="Scott M.A."/>
            <person name="Spackman E."/>
            <person name="Goraichik I."/>
            <person name="Dimitrov K.M."/>
            <person name="Suarez D.L."/>
            <person name="Swayne D.E."/>
        </authorList>
    </citation>
    <scope>NUCLEOTIDE SEQUENCE [LARGE SCALE GENOMIC DNA]</scope>
    <source>
        <strain evidence="1">LMG 28154</strain>
    </source>
</reference>
<evidence type="ECO:0000313" key="2">
    <source>
        <dbReference type="Proteomes" id="UP000198460"/>
    </source>
</evidence>
<dbReference type="AlphaFoldDB" id="A0A238H9X6"/>